<dbReference type="STRING" id="747725.A0A168N549"/>
<dbReference type="OrthoDB" id="5579088at2759"/>
<dbReference type="InterPro" id="IPR019388">
    <property type="entry name" value="FIT"/>
</dbReference>
<keyword evidence="2 8" id="KW-0812">Transmembrane</keyword>
<dbReference type="PANTHER" id="PTHR23129">
    <property type="entry name" value="ACYL-COENZYME A DIPHOSPHATASE FITM2"/>
    <property type="match status" value="1"/>
</dbReference>
<reference evidence="9 10" key="1">
    <citation type="submission" date="2015-06" db="EMBL/GenBank/DDBJ databases">
        <title>Expansion of signal transduction pathways in fungi by whole-genome duplication.</title>
        <authorList>
            <consortium name="DOE Joint Genome Institute"/>
            <person name="Corrochano L.M."/>
            <person name="Kuo A."/>
            <person name="Marcet-Houben M."/>
            <person name="Polaino S."/>
            <person name="Salamov A."/>
            <person name="Villalobos J.M."/>
            <person name="Alvarez M.I."/>
            <person name="Avalos J."/>
            <person name="Benito E.P."/>
            <person name="Benoit I."/>
            <person name="Burger G."/>
            <person name="Camino L.P."/>
            <person name="Canovas D."/>
            <person name="Cerda-Olmedo E."/>
            <person name="Cheng J.-F."/>
            <person name="Dominguez A."/>
            <person name="Elias M."/>
            <person name="Eslava A.P."/>
            <person name="Glaser F."/>
            <person name="Grimwood J."/>
            <person name="Gutierrez G."/>
            <person name="Heitman J."/>
            <person name="Henrissat B."/>
            <person name="Iturriaga E.A."/>
            <person name="Lang B.F."/>
            <person name="Lavin J.L."/>
            <person name="Lee S."/>
            <person name="Li W."/>
            <person name="Lindquist E."/>
            <person name="Lopez-Garcia S."/>
            <person name="Luque E.M."/>
            <person name="Marcos A.T."/>
            <person name="Martin J."/>
            <person name="Mccluskey K."/>
            <person name="Medina H.R."/>
            <person name="Miralles-Duran A."/>
            <person name="Miyazaki A."/>
            <person name="Munoz-Torres E."/>
            <person name="Oguiza J.A."/>
            <person name="Ohm R."/>
            <person name="Olmedo M."/>
            <person name="Orejas M."/>
            <person name="Ortiz-Castellanos L."/>
            <person name="Pisabarro A.G."/>
            <person name="Rodriguez-Romero J."/>
            <person name="Ruiz-Herrera J."/>
            <person name="Ruiz-Vazquez R."/>
            <person name="Sanz C."/>
            <person name="Schackwitz W."/>
            <person name="Schmutz J."/>
            <person name="Shahriari M."/>
            <person name="Shelest E."/>
            <person name="Silva-Franco F."/>
            <person name="Soanes D."/>
            <person name="Syed K."/>
            <person name="Tagua V.G."/>
            <person name="Talbot N.J."/>
            <person name="Thon M."/>
            <person name="De Vries R.P."/>
            <person name="Wiebenga A."/>
            <person name="Yadav J.S."/>
            <person name="Braun E.L."/>
            <person name="Baker S."/>
            <person name="Garre V."/>
            <person name="Horwitz B."/>
            <person name="Torres-Martinez S."/>
            <person name="Idnurm A."/>
            <person name="Herrera-Estrella A."/>
            <person name="Gabaldon T."/>
            <person name="Grigoriev I.V."/>
        </authorList>
    </citation>
    <scope>NUCLEOTIDE SEQUENCE [LARGE SCALE GENOMIC DNA]</scope>
    <source>
        <strain evidence="9 10">CBS 277.49</strain>
    </source>
</reference>
<dbReference type="GO" id="GO:0008654">
    <property type="term" value="P:phospholipid biosynthetic process"/>
    <property type="evidence" value="ECO:0007669"/>
    <property type="project" value="TreeGrafter"/>
</dbReference>
<proteinExistence type="predicted"/>
<dbReference type="GO" id="GO:0034389">
    <property type="term" value="P:lipid droplet organization"/>
    <property type="evidence" value="ECO:0007669"/>
    <property type="project" value="TreeGrafter"/>
</dbReference>
<evidence type="ECO:0000256" key="8">
    <source>
        <dbReference type="SAM" id="Phobius"/>
    </source>
</evidence>
<name>A0A168N549_MUCCL</name>
<accession>A0A168N549</accession>
<evidence type="ECO:0000256" key="4">
    <source>
        <dbReference type="ARBA" id="ARBA00022824"/>
    </source>
</evidence>
<sequence length="256" mass="29642">METLKRYLKPHQIVPLILYPSTVFVAFLYSIIGHPPDSYFSSKRNIFNVFFVKIGWFWVTLLYFAYLYFVRSKRLQNTQAFAAGSARYVLVTLYWYVMTQWLFGPSFIDRVYVLTGGKCTSLLQDTKLNAELAMVVQQQVCRRMGGQWTGGHDVSGHCVLLIHASMFFWEELSWMFYNAKPFLQMKVRDRAQYFSIVGLLLLTCLWYVMLFMTGVYFHGHFEILSGAIFGVLGWALLYLGVFPRLPSVGLPSTTTL</sequence>
<dbReference type="GO" id="GO:0019915">
    <property type="term" value="P:lipid storage"/>
    <property type="evidence" value="ECO:0007669"/>
    <property type="project" value="InterPro"/>
</dbReference>
<gene>
    <name evidence="9" type="ORF">MUCCIDRAFT_155152</name>
</gene>
<evidence type="ECO:0000256" key="1">
    <source>
        <dbReference type="ARBA" id="ARBA00004477"/>
    </source>
</evidence>
<keyword evidence="4" id="KW-0256">Endoplasmic reticulum</keyword>
<comment type="subcellular location">
    <subcellularLocation>
        <location evidence="1">Endoplasmic reticulum membrane</location>
        <topology evidence="1">Multi-pass membrane protein</topology>
    </subcellularLocation>
</comment>
<comment type="caution">
    <text evidence="9">The sequence shown here is derived from an EMBL/GenBank/DDBJ whole genome shotgun (WGS) entry which is preliminary data.</text>
</comment>
<organism evidence="9 10">
    <name type="scientific">Mucor lusitanicus CBS 277.49</name>
    <dbReference type="NCBI Taxonomy" id="747725"/>
    <lineage>
        <taxon>Eukaryota</taxon>
        <taxon>Fungi</taxon>
        <taxon>Fungi incertae sedis</taxon>
        <taxon>Mucoromycota</taxon>
        <taxon>Mucoromycotina</taxon>
        <taxon>Mucoromycetes</taxon>
        <taxon>Mucorales</taxon>
        <taxon>Mucorineae</taxon>
        <taxon>Mucoraceae</taxon>
        <taxon>Mucor</taxon>
    </lineage>
</organism>
<dbReference type="AlphaFoldDB" id="A0A168N549"/>
<dbReference type="VEuPathDB" id="FungiDB:MUCCIDRAFT_155152"/>
<dbReference type="PANTHER" id="PTHR23129:SF0">
    <property type="entry name" value="ACYL-COENZYME A DIPHOSPHATASE FITM2"/>
    <property type="match status" value="1"/>
</dbReference>
<evidence type="ECO:0000256" key="5">
    <source>
        <dbReference type="ARBA" id="ARBA00022989"/>
    </source>
</evidence>
<keyword evidence="6" id="KW-0443">Lipid metabolism</keyword>
<keyword evidence="10" id="KW-1185">Reference proteome</keyword>
<feature type="transmembrane region" description="Helical" evidence="8">
    <location>
        <begin position="46"/>
        <end position="68"/>
    </location>
</feature>
<dbReference type="Pfam" id="PF10261">
    <property type="entry name" value="FIT"/>
    <property type="match status" value="2"/>
</dbReference>
<feature type="transmembrane region" description="Helical" evidence="8">
    <location>
        <begin position="223"/>
        <end position="242"/>
    </location>
</feature>
<evidence type="ECO:0000256" key="6">
    <source>
        <dbReference type="ARBA" id="ARBA00023098"/>
    </source>
</evidence>
<evidence type="ECO:0000256" key="3">
    <source>
        <dbReference type="ARBA" id="ARBA00022801"/>
    </source>
</evidence>
<keyword evidence="3" id="KW-0378">Hydrolase</keyword>
<evidence type="ECO:0000313" key="9">
    <source>
        <dbReference type="EMBL" id="OAD05797.1"/>
    </source>
</evidence>
<evidence type="ECO:0000313" key="10">
    <source>
        <dbReference type="Proteomes" id="UP000077051"/>
    </source>
</evidence>
<dbReference type="EMBL" id="AMYB01000002">
    <property type="protein sequence ID" value="OAD05797.1"/>
    <property type="molecule type" value="Genomic_DNA"/>
</dbReference>
<feature type="transmembrane region" description="Helical" evidence="8">
    <location>
        <begin position="193"/>
        <end position="217"/>
    </location>
</feature>
<evidence type="ECO:0008006" key="11">
    <source>
        <dbReference type="Google" id="ProtNLM"/>
    </source>
</evidence>
<keyword evidence="7 8" id="KW-0472">Membrane</keyword>
<evidence type="ECO:0000256" key="7">
    <source>
        <dbReference type="ARBA" id="ARBA00023136"/>
    </source>
</evidence>
<dbReference type="Proteomes" id="UP000077051">
    <property type="component" value="Unassembled WGS sequence"/>
</dbReference>
<dbReference type="GO" id="GO:0005789">
    <property type="term" value="C:endoplasmic reticulum membrane"/>
    <property type="evidence" value="ECO:0007669"/>
    <property type="project" value="UniProtKB-SubCell"/>
</dbReference>
<keyword evidence="5 8" id="KW-1133">Transmembrane helix</keyword>
<dbReference type="GO" id="GO:0010945">
    <property type="term" value="F:coenzyme A diphosphatase activity"/>
    <property type="evidence" value="ECO:0007669"/>
    <property type="project" value="InterPro"/>
</dbReference>
<feature type="transmembrane region" description="Helical" evidence="8">
    <location>
        <begin position="12"/>
        <end position="34"/>
    </location>
</feature>
<protein>
    <recommendedName>
        <fullName evidence="11">Fat storage-inducing transmembrane protein</fullName>
    </recommendedName>
</protein>
<evidence type="ECO:0000256" key="2">
    <source>
        <dbReference type="ARBA" id="ARBA00022692"/>
    </source>
</evidence>